<dbReference type="AlphaFoldDB" id="A0A3M4KYV7"/>
<dbReference type="EMBL" id="RBRD01000221">
    <property type="protein sequence ID" value="RMQ34313.1"/>
    <property type="molecule type" value="Genomic_DNA"/>
</dbReference>
<name>A0A3M4KYV7_PSEA0</name>
<dbReference type="Proteomes" id="UP000279553">
    <property type="component" value="Unassembled WGS sequence"/>
</dbReference>
<evidence type="ECO:0000313" key="2">
    <source>
        <dbReference type="Proteomes" id="UP000279553"/>
    </source>
</evidence>
<gene>
    <name evidence="1" type="ORF">ALQ05_200125</name>
</gene>
<sequence>MRHNLATQFQQLFADIDLTACEALHQLLLCLSGHLV</sequence>
<organism evidence="1 2">
    <name type="scientific">Pseudomonas amygdali pv. mori</name>
    <dbReference type="NCBI Taxonomy" id="34065"/>
    <lineage>
        <taxon>Bacteria</taxon>
        <taxon>Pseudomonadati</taxon>
        <taxon>Pseudomonadota</taxon>
        <taxon>Gammaproteobacteria</taxon>
        <taxon>Pseudomonadales</taxon>
        <taxon>Pseudomonadaceae</taxon>
        <taxon>Pseudomonas</taxon>
        <taxon>Pseudomonas amygdali</taxon>
    </lineage>
</organism>
<reference evidence="1 2" key="1">
    <citation type="submission" date="2018-08" db="EMBL/GenBank/DDBJ databases">
        <title>Recombination of ecologically and evolutionarily significant loci maintains genetic cohesion in the Pseudomonas syringae species complex.</title>
        <authorList>
            <person name="Dillon M."/>
            <person name="Thakur S."/>
            <person name="Almeida R.N.D."/>
            <person name="Weir B.S."/>
            <person name="Guttman D.S."/>
        </authorList>
    </citation>
    <scope>NUCLEOTIDE SEQUENCE [LARGE SCALE GENOMIC DNA]</scope>
    <source>
        <strain evidence="1 2">ICMP 535</strain>
    </source>
</reference>
<comment type="caution">
    <text evidence="1">The sequence shown here is derived from an EMBL/GenBank/DDBJ whole genome shotgun (WGS) entry which is preliminary data.</text>
</comment>
<evidence type="ECO:0000313" key="1">
    <source>
        <dbReference type="EMBL" id="RMQ34313.1"/>
    </source>
</evidence>
<proteinExistence type="predicted"/>
<protein>
    <submittedName>
        <fullName evidence="1">Uncharacterized protein</fullName>
    </submittedName>
</protein>
<accession>A0A3M4KYV7</accession>